<protein>
    <recommendedName>
        <fullName evidence="5">DUF11 domain-containing protein</fullName>
    </recommendedName>
</protein>
<feature type="region of interest" description="Disordered" evidence="1">
    <location>
        <begin position="136"/>
        <end position="163"/>
    </location>
</feature>
<keyword evidence="2" id="KW-0732">Signal</keyword>
<dbReference type="AlphaFoldDB" id="A0A8J3ZEI1"/>
<evidence type="ECO:0008006" key="5">
    <source>
        <dbReference type="Google" id="ProtNLM"/>
    </source>
</evidence>
<evidence type="ECO:0000256" key="1">
    <source>
        <dbReference type="SAM" id="MobiDB-lite"/>
    </source>
</evidence>
<evidence type="ECO:0000313" key="4">
    <source>
        <dbReference type="Proteomes" id="UP000612585"/>
    </source>
</evidence>
<sequence>MSMRLPRRPARAAAVAFAALVTLTLTVVTVRAEAAAAPRGDLDLTAGPFEHMYAYGSSVTVSHTFFTRNDGPDDMPAFRVTVAATGAGQINILDAGASGGTVCRAEDTCEMTISAAIPEDTGRQFEVRLSAPPGTAYSVTVGAGPGATDPRTRDNTVTGTQPWPSTDLALAVDSNEVIWRNGNNVGVEYRFTLTNNGPQQLTELDIDVETDAATEIRIEGPDDQPNHVCRAVTACNIRYTDAVYTPGTTLPLTITVFGPARTDGEVKVAAPWSVDPTPQPRVVFRLPDPRGRI</sequence>
<dbReference type="EMBL" id="BOPG01000051">
    <property type="protein sequence ID" value="GIJ60330.1"/>
    <property type="molecule type" value="Genomic_DNA"/>
</dbReference>
<proteinExistence type="predicted"/>
<accession>A0A8J3ZEI1</accession>
<organism evidence="3 4">
    <name type="scientific">Virgisporangium aurantiacum</name>
    <dbReference type="NCBI Taxonomy" id="175570"/>
    <lineage>
        <taxon>Bacteria</taxon>
        <taxon>Bacillati</taxon>
        <taxon>Actinomycetota</taxon>
        <taxon>Actinomycetes</taxon>
        <taxon>Micromonosporales</taxon>
        <taxon>Micromonosporaceae</taxon>
        <taxon>Virgisporangium</taxon>
    </lineage>
</organism>
<evidence type="ECO:0000313" key="3">
    <source>
        <dbReference type="EMBL" id="GIJ60330.1"/>
    </source>
</evidence>
<feature type="signal peptide" evidence="2">
    <location>
        <begin position="1"/>
        <end position="34"/>
    </location>
</feature>
<keyword evidence="4" id="KW-1185">Reference proteome</keyword>
<reference evidence="3" key="1">
    <citation type="submission" date="2021-01" db="EMBL/GenBank/DDBJ databases">
        <title>Whole genome shotgun sequence of Virgisporangium aurantiacum NBRC 16421.</title>
        <authorList>
            <person name="Komaki H."/>
            <person name="Tamura T."/>
        </authorList>
    </citation>
    <scope>NUCLEOTIDE SEQUENCE</scope>
    <source>
        <strain evidence="3">NBRC 16421</strain>
    </source>
</reference>
<evidence type="ECO:0000256" key="2">
    <source>
        <dbReference type="SAM" id="SignalP"/>
    </source>
</evidence>
<gene>
    <name evidence="3" type="ORF">Vau01_078460</name>
</gene>
<comment type="caution">
    <text evidence="3">The sequence shown here is derived from an EMBL/GenBank/DDBJ whole genome shotgun (WGS) entry which is preliminary data.</text>
</comment>
<feature type="chain" id="PRO_5035269812" description="DUF11 domain-containing protein" evidence="2">
    <location>
        <begin position="35"/>
        <end position="293"/>
    </location>
</feature>
<dbReference type="Proteomes" id="UP000612585">
    <property type="component" value="Unassembled WGS sequence"/>
</dbReference>
<dbReference type="RefSeq" id="WP_204004463.1">
    <property type="nucleotide sequence ID" value="NZ_BOPG01000051.1"/>
</dbReference>
<name>A0A8J3ZEI1_9ACTN</name>